<evidence type="ECO:0000313" key="7">
    <source>
        <dbReference type="Proteomes" id="UP000242754"/>
    </source>
</evidence>
<dbReference type="GO" id="GO:0016887">
    <property type="term" value="F:ATP hydrolysis activity"/>
    <property type="evidence" value="ECO:0007669"/>
    <property type="project" value="InterPro"/>
</dbReference>
<dbReference type="InterPro" id="IPR017871">
    <property type="entry name" value="ABC_transporter-like_CS"/>
</dbReference>
<evidence type="ECO:0000256" key="1">
    <source>
        <dbReference type="ARBA" id="ARBA00022737"/>
    </source>
</evidence>
<sequence length="651" mass="73514">MILLQGQNLARHFGPTVLFDNIQITVQDHSRIALVGRNGAGKSTLLKILAGIENTDAGSVAKNKDITIGYLDQHSAVDSANTIWQEMLTIFEPIIQLSKEAERAAIALGDPDLLEDEDAYQKALERYDTLQHALHEKNAYGYESEIRSVLHGFQFYEEDYHRPIGQLSGGQKTRLALAKILLEKNDLLILDEPTNHLDIDTLAWLETYLIGYKGSLLIVSHDRYFLDKVATEVYEISRHKIQHYKGNYSYYLTEKAARLELEWKAYEKQQDEIAKLEDYVARNLVRASTTKMAQSRRKRLEKMDRMDKPKGDERSARFSFEIEKESGNVVLTVENGAVGYDDTVLSKPINLDIRKQQAIAIVGPNGIGKSTLLKSIISEIPLLEGSVRFGANVDLGYYDQELGNLSKNKTVLAEIWDLHPTLNEKDIRSILGSFLFSGEDVEKTIPSLSGGEKARLSLCKLALDKKNFLILDEPTNHLDIDSKEVLENALIEFDGTLLFVSHDRYFINRIATGIVELSEDGSRLYMGDYDYYLEKKQQEAELAALQLAEASPVEDTAAEPLSKAKGDYHNSKEKLKLERKLSRQIEAIEEELASIESGISAIEAELTKPEVFGDHQKVQEFNTNLLALQAKQDELMEQWEEQTTALEELAE</sequence>
<evidence type="ECO:0000256" key="3">
    <source>
        <dbReference type="ARBA" id="ARBA00022840"/>
    </source>
</evidence>
<dbReference type="OrthoDB" id="9760950at2"/>
<feature type="coiled-coil region" evidence="4">
    <location>
        <begin position="571"/>
        <end position="638"/>
    </location>
</feature>
<dbReference type="GO" id="GO:0003677">
    <property type="term" value="F:DNA binding"/>
    <property type="evidence" value="ECO:0007669"/>
    <property type="project" value="InterPro"/>
</dbReference>
<dbReference type="Pfam" id="PF16326">
    <property type="entry name" value="ABC_tran_CTD"/>
    <property type="match status" value="1"/>
</dbReference>
<dbReference type="SMART" id="SM00382">
    <property type="entry name" value="AAA"/>
    <property type="match status" value="2"/>
</dbReference>
<dbReference type="InterPro" id="IPR051309">
    <property type="entry name" value="ABCF_ATPase"/>
</dbReference>
<keyword evidence="4" id="KW-0175">Coiled coil</keyword>
<keyword evidence="2" id="KW-0547">Nucleotide-binding</keyword>
<keyword evidence="3" id="KW-0067">ATP-binding</keyword>
<dbReference type="STRING" id="140314.SAMN04488076_11457"/>
<dbReference type="SUPFAM" id="SSF52540">
    <property type="entry name" value="P-loop containing nucleoside triphosphate hydrolases"/>
    <property type="match status" value="2"/>
</dbReference>
<proteinExistence type="predicted"/>
<accession>A0A143YIX8</accession>
<dbReference type="Pfam" id="PF12848">
    <property type="entry name" value="ABC_tran_Xtn"/>
    <property type="match status" value="1"/>
</dbReference>
<keyword evidence="7" id="KW-1185">Reference proteome</keyword>
<dbReference type="InterPro" id="IPR027417">
    <property type="entry name" value="P-loop_NTPase"/>
</dbReference>
<dbReference type="PANTHER" id="PTHR42855:SF2">
    <property type="entry name" value="DRUG RESISTANCE ABC TRANSPORTER,ATP-BINDING PROTEIN"/>
    <property type="match status" value="1"/>
</dbReference>
<dbReference type="PROSITE" id="PS00211">
    <property type="entry name" value="ABC_TRANSPORTER_1"/>
    <property type="match status" value="2"/>
</dbReference>
<name>A0A143YIX8_9LACT</name>
<dbReference type="Pfam" id="PF00005">
    <property type="entry name" value="ABC_tran"/>
    <property type="match status" value="2"/>
</dbReference>
<feature type="domain" description="ABC transporter" evidence="5">
    <location>
        <begin position="4"/>
        <end position="263"/>
    </location>
</feature>
<organism evidence="6 7">
    <name type="scientific">Trichococcus palustris</name>
    <dbReference type="NCBI Taxonomy" id="140314"/>
    <lineage>
        <taxon>Bacteria</taxon>
        <taxon>Bacillati</taxon>
        <taxon>Bacillota</taxon>
        <taxon>Bacilli</taxon>
        <taxon>Lactobacillales</taxon>
        <taxon>Carnobacteriaceae</taxon>
        <taxon>Trichococcus</taxon>
    </lineage>
</organism>
<dbReference type="Proteomes" id="UP000242754">
    <property type="component" value="Unassembled WGS sequence"/>
</dbReference>
<dbReference type="PANTHER" id="PTHR42855">
    <property type="entry name" value="ABC TRANSPORTER ATP-BINDING SUBUNIT"/>
    <property type="match status" value="1"/>
</dbReference>
<protein>
    <submittedName>
        <fullName evidence="6">Abc transporter</fullName>
    </submittedName>
</protein>
<dbReference type="InterPro" id="IPR032524">
    <property type="entry name" value="ABC_tran_C"/>
</dbReference>
<dbReference type="InterPro" id="IPR037118">
    <property type="entry name" value="Val-tRNA_synth_C_sf"/>
</dbReference>
<feature type="domain" description="ABC transporter" evidence="5">
    <location>
        <begin position="331"/>
        <end position="545"/>
    </location>
</feature>
<dbReference type="EMBL" id="FJNE01000003">
    <property type="protein sequence ID" value="CZQ91134.1"/>
    <property type="molecule type" value="Genomic_DNA"/>
</dbReference>
<dbReference type="PROSITE" id="PS50893">
    <property type="entry name" value="ABC_TRANSPORTER_2"/>
    <property type="match status" value="2"/>
</dbReference>
<evidence type="ECO:0000256" key="2">
    <source>
        <dbReference type="ARBA" id="ARBA00022741"/>
    </source>
</evidence>
<dbReference type="Gene3D" id="1.10.287.380">
    <property type="entry name" value="Valyl-tRNA synthetase, C-terminal domain"/>
    <property type="match status" value="1"/>
</dbReference>
<dbReference type="CDD" id="cd03221">
    <property type="entry name" value="ABCF_EF-3"/>
    <property type="match status" value="2"/>
</dbReference>
<gene>
    <name evidence="6" type="ORF">Tpal_1363</name>
</gene>
<dbReference type="FunFam" id="3.40.50.300:FF:000011">
    <property type="entry name" value="Putative ABC transporter ATP-binding component"/>
    <property type="match status" value="1"/>
</dbReference>
<dbReference type="GO" id="GO:0005524">
    <property type="term" value="F:ATP binding"/>
    <property type="evidence" value="ECO:0007669"/>
    <property type="project" value="UniProtKB-KW"/>
</dbReference>
<dbReference type="InterPro" id="IPR003593">
    <property type="entry name" value="AAA+_ATPase"/>
</dbReference>
<reference evidence="6 7" key="1">
    <citation type="submission" date="2016-02" db="EMBL/GenBank/DDBJ databases">
        <authorList>
            <person name="Wen L."/>
            <person name="He K."/>
            <person name="Yang H."/>
        </authorList>
    </citation>
    <scope>NUCLEOTIDE SEQUENCE [LARGE SCALE GENOMIC DNA]</scope>
    <source>
        <strain evidence="6">Trichococcus palustris</strain>
    </source>
</reference>
<evidence type="ECO:0000259" key="5">
    <source>
        <dbReference type="PROSITE" id="PS50893"/>
    </source>
</evidence>
<dbReference type="RefSeq" id="WP_087032786.1">
    <property type="nucleotide sequence ID" value="NZ_FJNE01000003.1"/>
</dbReference>
<dbReference type="FunFam" id="3.40.50.300:FF:000309">
    <property type="entry name" value="ABC transporter ATP-binding protein"/>
    <property type="match status" value="1"/>
</dbReference>
<dbReference type="AlphaFoldDB" id="A0A143YIX8"/>
<dbReference type="InterPro" id="IPR032781">
    <property type="entry name" value="ABC_tran_Xtn"/>
</dbReference>
<evidence type="ECO:0000313" key="6">
    <source>
        <dbReference type="EMBL" id="CZQ91134.1"/>
    </source>
</evidence>
<dbReference type="InterPro" id="IPR003439">
    <property type="entry name" value="ABC_transporter-like_ATP-bd"/>
</dbReference>
<evidence type="ECO:0000256" key="4">
    <source>
        <dbReference type="SAM" id="Coils"/>
    </source>
</evidence>
<dbReference type="Gene3D" id="3.40.50.300">
    <property type="entry name" value="P-loop containing nucleotide triphosphate hydrolases"/>
    <property type="match status" value="2"/>
</dbReference>
<keyword evidence="1" id="KW-0677">Repeat</keyword>